<dbReference type="Pfam" id="PF19313">
    <property type="entry name" value="DUF5916"/>
    <property type="match status" value="1"/>
</dbReference>
<protein>
    <submittedName>
        <fullName evidence="4">Uncharacterized protein</fullName>
    </submittedName>
</protein>
<sequence>MHRFSHRHVASVFVLAVTLMAALASAQPASAPADAAVIAVVPFRNVSGQSVDAWIGGGIAETMSVDLRKRGFRVIEQTAVNRAIEARGAPPTDGGMHTILLEACRQLGADLLISGSYQRLGDAVRVTVRLVGVRSGEVLDHGQVDGVAPELFELQDRVVRSVVERLADVGDPTAEVALGRKLGSGPPEDVAPMASGWGPAAVTGAIGLPLDEVDDQVTRPGPVQFAEGGSAVAGRPSTTALRTAEPPTIDGRLDDPVWRDVVPITQFVQTSPTEGGPATEDTEVWLAYDSDNLYVAFYAHYNDPGIMRANRAERDQTQGDDQMSIMVDPFLDQQRAYLFSVNGFGVPGDAIVNASGGRGRSRSSVGRTSGGSTTGSSSSSRSSGGSSSVGFGIRGDSSWDALFEARGGLVEDGWTAEMAIPFKSVRYPVRSDGQPHQWGFQISRNIRHKSESLVWSPVSRNIAGQLTQMGMLDGMTDLSTSRNLELLPTFTGLQVGSLDVQSSSFDESDPLGEVGVGVKYGVTSNLTLDFTYNPDFSQIESDRPQVEVNQRFALFYSEQRPFFLEGQEIFRSATPTNLVHTRTIVDPRYGGKLTGKIGRTTVGVFVADDEAPGRLDDVSAPSFGRTAQSFIGRLRYDLYGDSYVGAIATAREFGDDYNRVGGVDGRFRLGRTHAVSFLAVGSEHRDSTEGDLSGPVIEADFTRQARNLSYAVSHSRIDPNFRTMTGFVPRVDTQRTDANVQYRWWPEGTIINWGPSFTYLRNHSHDGVLEDEHFRGNVNFEFARNVRFDAGFSRDLERFGGIDFRKTGASFSGLISTRVFSVTASANQGDGVFFGDNPFLGRSVDGTISLYFRPTSRLRTELRTIFSRFVNPADDTEIFNVKIYRWRATYQVTDRLMFRHILEHNTLSGTLGNNVLMTYRVNAGTVAFLGYDDRYRQGDLIADAFFPTAGFERTNRVFFTKIAYLFRY</sequence>
<feature type="region of interest" description="Disordered" evidence="1">
    <location>
        <begin position="222"/>
        <end position="254"/>
    </location>
</feature>
<dbReference type="InterPro" id="IPR045670">
    <property type="entry name" value="DUF5916"/>
</dbReference>
<dbReference type="AlphaFoldDB" id="A0A381UD01"/>
<dbReference type="EMBL" id="UINC01006121">
    <property type="protein sequence ID" value="SVA25621.1"/>
    <property type="molecule type" value="Genomic_DNA"/>
</dbReference>
<dbReference type="Gene3D" id="2.60.40.1190">
    <property type="match status" value="1"/>
</dbReference>
<reference evidence="4" key="1">
    <citation type="submission" date="2018-05" db="EMBL/GenBank/DDBJ databases">
        <authorList>
            <person name="Lanie J.A."/>
            <person name="Ng W.-L."/>
            <person name="Kazmierczak K.M."/>
            <person name="Andrzejewski T.M."/>
            <person name="Davidsen T.M."/>
            <person name="Wayne K.J."/>
            <person name="Tettelin H."/>
            <person name="Glass J.I."/>
            <person name="Rusch D."/>
            <person name="Podicherti R."/>
            <person name="Tsui H.-C.T."/>
            <person name="Winkler M.E."/>
        </authorList>
    </citation>
    <scope>NUCLEOTIDE SEQUENCE</scope>
</reference>
<feature type="region of interest" description="Disordered" evidence="1">
    <location>
        <begin position="355"/>
        <end position="389"/>
    </location>
</feature>
<feature type="domain" description="FlgO" evidence="2">
    <location>
        <begin position="18"/>
        <end position="139"/>
    </location>
</feature>
<evidence type="ECO:0000259" key="2">
    <source>
        <dbReference type="Pfam" id="PF17680"/>
    </source>
</evidence>
<feature type="compositionally biased region" description="Low complexity" evidence="1">
    <location>
        <begin position="374"/>
        <end position="389"/>
    </location>
</feature>
<dbReference type="InterPro" id="IPR041215">
    <property type="entry name" value="FlgO_dom"/>
</dbReference>
<accession>A0A381UD01</accession>
<feature type="domain" description="DUF5916" evidence="3">
    <location>
        <begin position="512"/>
        <end position="582"/>
    </location>
</feature>
<evidence type="ECO:0000259" key="3">
    <source>
        <dbReference type="Pfam" id="PF19313"/>
    </source>
</evidence>
<name>A0A381UD01_9ZZZZ</name>
<dbReference type="SUPFAM" id="SSF52964">
    <property type="entry name" value="TolB, N-terminal domain"/>
    <property type="match status" value="1"/>
</dbReference>
<dbReference type="CDD" id="cd09618">
    <property type="entry name" value="CBM9_like_2"/>
    <property type="match status" value="1"/>
</dbReference>
<organism evidence="4">
    <name type="scientific">marine metagenome</name>
    <dbReference type="NCBI Taxonomy" id="408172"/>
    <lineage>
        <taxon>unclassified sequences</taxon>
        <taxon>metagenomes</taxon>
        <taxon>ecological metagenomes</taxon>
    </lineage>
</organism>
<dbReference type="Gene3D" id="3.40.50.10610">
    <property type="entry name" value="ABC-type transport auxiliary lipoprotein component"/>
    <property type="match status" value="1"/>
</dbReference>
<gene>
    <name evidence="4" type="ORF">METZ01_LOCUS78475</name>
</gene>
<dbReference type="SUPFAM" id="SSF49344">
    <property type="entry name" value="CBD9-like"/>
    <property type="match status" value="1"/>
</dbReference>
<proteinExistence type="predicted"/>
<evidence type="ECO:0000256" key="1">
    <source>
        <dbReference type="SAM" id="MobiDB-lite"/>
    </source>
</evidence>
<evidence type="ECO:0000313" key="4">
    <source>
        <dbReference type="EMBL" id="SVA25621.1"/>
    </source>
</evidence>
<dbReference type="Pfam" id="PF17680">
    <property type="entry name" value="FlgO"/>
    <property type="match status" value="1"/>
</dbReference>